<proteinExistence type="predicted"/>
<evidence type="ECO:0000313" key="1">
    <source>
        <dbReference type="EMBL" id="CDZ23576.1"/>
    </source>
</evidence>
<dbReference type="PATRIC" id="fig|29343.3.peg.457"/>
<dbReference type="HOGENOM" id="CLU_1966712_0_0_9"/>
<dbReference type="STRING" id="29343.CCDG5_0438"/>
<keyword evidence="2" id="KW-1185">Reference proteome</keyword>
<accession>A0A078KJ00</accession>
<sequence length="127" mass="13914">MSIYTVAEFDSVDLADLASGKVRDMQGVVGIEVLRNRFAARAEDENDTTLPFIPVGTGWSYTSGIGGGPFYSIPFSRGFDDESGENFEPSRRRDALLKVETKDQETAQTVSYILRNLGGRGVSIVKK</sequence>
<dbReference type="AlphaFoldDB" id="A0A078KJ00"/>
<organism evidence="1 2">
    <name type="scientific">[Clostridium] cellulosi</name>
    <dbReference type="NCBI Taxonomy" id="29343"/>
    <lineage>
        <taxon>Bacteria</taxon>
        <taxon>Bacillati</taxon>
        <taxon>Bacillota</taxon>
        <taxon>Clostridia</taxon>
        <taxon>Eubacteriales</taxon>
        <taxon>Oscillospiraceae</taxon>
        <taxon>Oscillospiraceae incertae sedis</taxon>
    </lineage>
</organism>
<gene>
    <name evidence="1" type="ORF">CCDG5_0438</name>
</gene>
<protein>
    <submittedName>
        <fullName evidence="1">Uncharacterized protein</fullName>
    </submittedName>
</protein>
<dbReference type="KEGG" id="ccel:CCDG5_0438"/>
<name>A0A078KJ00_9FIRM</name>
<evidence type="ECO:0000313" key="2">
    <source>
        <dbReference type="Proteomes" id="UP000032431"/>
    </source>
</evidence>
<dbReference type="EMBL" id="LM995447">
    <property type="protein sequence ID" value="CDZ23576.1"/>
    <property type="molecule type" value="Genomic_DNA"/>
</dbReference>
<dbReference type="Proteomes" id="UP000032431">
    <property type="component" value="Chromosome I"/>
</dbReference>
<reference evidence="2" key="1">
    <citation type="submission" date="2014-07" db="EMBL/GenBank/DDBJ databases">
        <authorList>
            <person name="Wibberg D."/>
        </authorList>
    </citation>
    <scope>NUCLEOTIDE SEQUENCE [LARGE SCALE GENOMIC DNA]</scope>
    <source>
        <strain evidence="2">DG5</strain>
    </source>
</reference>